<sequence>MKNKIQIFFAAAAWVLTVLVTGCDNNYDRVFNESTDARTQAAVNEQTALLTSAPNGWKASLLTGSGIRYFYYFNFNADGTVSMLSDFNETTAGTPKSSLWTVKTLQTTTLSFTTYSYIHLPADPTGGVNGGTDGEGRISDSEFAFAGTVGDSLVLEGIQRGSRITFLKATAAEQALVLGGRIKDILHYGTANKALKLSLSKDKAITFAFNANAKSLTAQYVSDDGTAVVNNKVSYVISMDGLVLSQPIKTNAGSVQSFLWDADNSRYYAEIDGARKSVDVLTDPYFFKPSILFSSYIGTDYLAVRIPFDAGSNPLPGQSTNFTGLWNTAAESLQSGQYNLTLSDIFVIFDKPGKKMYVVVTVSRGQDLFLCQYNYSYAINASGKFKFTYTGADENGDAIANDMVMILQHFDNETFAGEYVGGGVELLGGFFSQESPEFSFTGYLTN</sequence>
<gene>
    <name evidence="1" type="ORF">JI741_04260</name>
</gene>
<dbReference type="RefSeq" id="WP_202007692.1">
    <property type="nucleotide sequence ID" value="NZ_JAERRB010000001.1"/>
</dbReference>
<name>A0ABS1KLT0_9BACT</name>
<dbReference type="Proteomes" id="UP000613030">
    <property type="component" value="Unassembled WGS sequence"/>
</dbReference>
<reference evidence="1 2" key="1">
    <citation type="submission" date="2021-01" db="EMBL/GenBank/DDBJ databases">
        <title>Chryseolinea sp. Jin1 Genome sequencing and assembly.</title>
        <authorList>
            <person name="Kim I."/>
        </authorList>
    </citation>
    <scope>NUCLEOTIDE SEQUENCE [LARGE SCALE GENOMIC DNA]</scope>
    <source>
        <strain evidence="1 2">Jin1</strain>
    </source>
</reference>
<dbReference type="InterPro" id="IPR025396">
    <property type="entry name" value="DUF4302"/>
</dbReference>
<keyword evidence="2" id="KW-1185">Reference proteome</keyword>
<evidence type="ECO:0000313" key="2">
    <source>
        <dbReference type="Proteomes" id="UP000613030"/>
    </source>
</evidence>
<protein>
    <submittedName>
        <fullName evidence="1">DUF4302 domain-containing protein</fullName>
    </submittedName>
</protein>
<accession>A0ABS1KLT0</accession>
<evidence type="ECO:0000313" key="1">
    <source>
        <dbReference type="EMBL" id="MBL0740415.1"/>
    </source>
</evidence>
<proteinExistence type="predicted"/>
<dbReference type="Pfam" id="PF14135">
    <property type="entry name" value="DUF4302"/>
    <property type="match status" value="1"/>
</dbReference>
<organism evidence="1 2">
    <name type="scientific">Chryseolinea lacunae</name>
    <dbReference type="NCBI Taxonomy" id="2801331"/>
    <lineage>
        <taxon>Bacteria</taxon>
        <taxon>Pseudomonadati</taxon>
        <taxon>Bacteroidota</taxon>
        <taxon>Cytophagia</taxon>
        <taxon>Cytophagales</taxon>
        <taxon>Fulvivirgaceae</taxon>
        <taxon>Chryseolinea</taxon>
    </lineage>
</organism>
<comment type="caution">
    <text evidence="1">The sequence shown here is derived from an EMBL/GenBank/DDBJ whole genome shotgun (WGS) entry which is preliminary data.</text>
</comment>
<dbReference type="PROSITE" id="PS51257">
    <property type="entry name" value="PROKAR_LIPOPROTEIN"/>
    <property type="match status" value="1"/>
</dbReference>
<dbReference type="EMBL" id="JAERRB010000001">
    <property type="protein sequence ID" value="MBL0740415.1"/>
    <property type="molecule type" value="Genomic_DNA"/>
</dbReference>